<name>A0AAW0TGW8_SCYPA</name>
<dbReference type="PANTHER" id="PTHR21261">
    <property type="entry name" value="BEAT PROTEIN"/>
    <property type="match status" value="1"/>
</dbReference>
<proteinExistence type="predicted"/>
<organism evidence="6 7">
    <name type="scientific">Scylla paramamosain</name>
    <name type="common">Mud crab</name>
    <dbReference type="NCBI Taxonomy" id="85552"/>
    <lineage>
        <taxon>Eukaryota</taxon>
        <taxon>Metazoa</taxon>
        <taxon>Ecdysozoa</taxon>
        <taxon>Arthropoda</taxon>
        <taxon>Crustacea</taxon>
        <taxon>Multicrustacea</taxon>
        <taxon>Malacostraca</taxon>
        <taxon>Eumalacostraca</taxon>
        <taxon>Eucarida</taxon>
        <taxon>Decapoda</taxon>
        <taxon>Pleocyemata</taxon>
        <taxon>Brachyura</taxon>
        <taxon>Eubrachyura</taxon>
        <taxon>Portunoidea</taxon>
        <taxon>Portunidae</taxon>
        <taxon>Portuninae</taxon>
        <taxon>Scylla</taxon>
    </lineage>
</organism>
<dbReference type="SMART" id="SM00409">
    <property type="entry name" value="IG"/>
    <property type="match status" value="1"/>
</dbReference>
<protein>
    <recommendedName>
        <fullName evidence="5">Ig-like domain-containing protein</fullName>
    </recommendedName>
</protein>
<evidence type="ECO:0000256" key="3">
    <source>
        <dbReference type="ARBA" id="ARBA00023157"/>
    </source>
</evidence>
<dbReference type="Gene3D" id="2.60.40.10">
    <property type="entry name" value="Immunoglobulins"/>
    <property type="match status" value="2"/>
</dbReference>
<keyword evidence="3" id="KW-1015">Disulfide bond</keyword>
<dbReference type="Pfam" id="PF08205">
    <property type="entry name" value="C2-set_2"/>
    <property type="match status" value="1"/>
</dbReference>
<dbReference type="InterPro" id="IPR013783">
    <property type="entry name" value="Ig-like_fold"/>
</dbReference>
<dbReference type="EMBL" id="JARAKH010000031">
    <property type="protein sequence ID" value="KAK8385912.1"/>
    <property type="molecule type" value="Genomic_DNA"/>
</dbReference>
<dbReference type="InterPro" id="IPR007110">
    <property type="entry name" value="Ig-like_dom"/>
</dbReference>
<evidence type="ECO:0000256" key="1">
    <source>
        <dbReference type="ARBA" id="ARBA00004167"/>
    </source>
</evidence>
<evidence type="ECO:0000259" key="5">
    <source>
        <dbReference type="PROSITE" id="PS50835"/>
    </source>
</evidence>
<feature type="chain" id="PRO_5043765962" description="Ig-like domain-containing protein" evidence="4">
    <location>
        <begin position="28"/>
        <end position="291"/>
    </location>
</feature>
<evidence type="ECO:0000256" key="4">
    <source>
        <dbReference type="SAM" id="SignalP"/>
    </source>
</evidence>
<evidence type="ECO:0000256" key="2">
    <source>
        <dbReference type="ARBA" id="ARBA00023136"/>
    </source>
</evidence>
<keyword evidence="7" id="KW-1185">Reference proteome</keyword>
<dbReference type="Proteomes" id="UP001487740">
    <property type="component" value="Unassembled WGS sequence"/>
</dbReference>
<dbReference type="Pfam" id="PF13927">
    <property type="entry name" value="Ig_3"/>
    <property type="match status" value="1"/>
</dbReference>
<reference evidence="6 7" key="1">
    <citation type="submission" date="2023-03" db="EMBL/GenBank/DDBJ databases">
        <title>High-quality genome of Scylla paramamosain provides insights in environmental adaptation.</title>
        <authorList>
            <person name="Zhang L."/>
        </authorList>
    </citation>
    <scope>NUCLEOTIDE SEQUENCE [LARGE SCALE GENOMIC DNA]</scope>
    <source>
        <strain evidence="6">LZ_2023a</strain>
        <tissue evidence="6">Muscle</tissue>
    </source>
</reference>
<dbReference type="PANTHER" id="PTHR21261:SF15">
    <property type="entry name" value="BEATEN PATH IIIA, ISOFORM D-RELATED"/>
    <property type="match status" value="1"/>
</dbReference>
<sequence>MLRRGTRLGIPHFLLLILLGAATGCLGLRVDRVEVPPLVVEGGEAQLECEYDVEGEQLYSVKWYKDDREFFRFIPADTPSIQVFRLPGVNVDKSRSNNNRVVLHRVSLRSSGKYRCEVSAEAPLFNTDAGGGRLLVVYAPRSDPSISGVHRRYAVGATVHANCTASPSQPAAALTWLINDREAEASSLVHYAANTTSEGLHTAILGLHFRTVPAHFRYGELRLRCVATVAAGHRRHTTVYVRHGLPQSRPSCGLTASCDEAPSIHIGSQSGRLLFVCTMGSVAVMVMTLLV</sequence>
<keyword evidence="4" id="KW-0732">Signal</keyword>
<dbReference type="FunFam" id="2.60.40.10:FF:000437">
    <property type="entry name" value="Beat-IIIc, isoform A"/>
    <property type="match status" value="1"/>
</dbReference>
<feature type="domain" description="Ig-like" evidence="5">
    <location>
        <begin position="11"/>
        <end position="126"/>
    </location>
</feature>
<dbReference type="InterPro" id="IPR003599">
    <property type="entry name" value="Ig_sub"/>
</dbReference>
<evidence type="ECO:0000313" key="7">
    <source>
        <dbReference type="Proteomes" id="UP001487740"/>
    </source>
</evidence>
<dbReference type="PROSITE" id="PS50835">
    <property type="entry name" value="IG_LIKE"/>
    <property type="match status" value="1"/>
</dbReference>
<dbReference type="InterPro" id="IPR036179">
    <property type="entry name" value="Ig-like_dom_sf"/>
</dbReference>
<comment type="subcellular location">
    <subcellularLocation>
        <location evidence="1">Membrane</location>
        <topology evidence="1">Single-pass membrane protein</topology>
    </subcellularLocation>
</comment>
<gene>
    <name evidence="6" type="ORF">O3P69_010573</name>
</gene>
<dbReference type="AlphaFoldDB" id="A0AAW0TGW8"/>
<keyword evidence="2" id="KW-0472">Membrane</keyword>
<dbReference type="InterPro" id="IPR013162">
    <property type="entry name" value="CD80_C2-set"/>
</dbReference>
<evidence type="ECO:0000313" key="6">
    <source>
        <dbReference type="EMBL" id="KAK8385912.1"/>
    </source>
</evidence>
<dbReference type="SUPFAM" id="SSF48726">
    <property type="entry name" value="Immunoglobulin"/>
    <property type="match status" value="2"/>
</dbReference>
<comment type="caution">
    <text evidence="6">The sequence shown here is derived from an EMBL/GenBank/DDBJ whole genome shotgun (WGS) entry which is preliminary data.</text>
</comment>
<feature type="signal peptide" evidence="4">
    <location>
        <begin position="1"/>
        <end position="27"/>
    </location>
</feature>
<accession>A0AAW0TGW8</accession>
<dbReference type="PROSITE" id="PS51257">
    <property type="entry name" value="PROKAR_LIPOPROTEIN"/>
    <property type="match status" value="1"/>
</dbReference>
<dbReference type="GO" id="GO:0016020">
    <property type="term" value="C:membrane"/>
    <property type="evidence" value="ECO:0007669"/>
    <property type="project" value="UniProtKB-SubCell"/>
</dbReference>